<dbReference type="Proteomes" id="UP000018201">
    <property type="component" value="Unassembled WGS sequence"/>
</dbReference>
<organism evidence="2 3">
    <name type="scientific">Eimeria praecox</name>
    <dbReference type="NCBI Taxonomy" id="51316"/>
    <lineage>
        <taxon>Eukaryota</taxon>
        <taxon>Sar</taxon>
        <taxon>Alveolata</taxon>
        <taxon>Apicomplexa</taxon>
        <taxon>Conoidasida</taxon>
        <taxon>Coccidia</taxon>
        <taxon>Eucoccidiorida</taxon>
        <taxon>Eimeriorina</taxon>
        <taxon>Eimeriidae</taxon>
        <taxon>Eimeria</taxon>
    </lineage>
</organism>
<dbReference type="AlphaFoldDB" id="U6G545"/>
<reference evidence="2" key="1">
    <citation type="submission" date="2013-10" db="EMBL/GenBank/DDBJ databases">
        <title>Genomic analysis of the causative agents of coccidiosis in chickens.</title>
        <authorList>
            <person name="Reid A.J."/>
            <person name="Blake D."/>
            <person name="Billington K."/>
            <person name="Browne H."/>
            <person name="Dunn M."/>
            <person name="Hung S."/>
            <person name="Kawahara F."/>
            <person name="Miranda-Saavedra D."/>
            <person name="Mourier T."/>
            <person name="Nagra H."/>
            <person name="Otto T.D."/>
            <person name="Rawlings N."/>
            <person name="Sanchez A."/>
            <person name="Sanders M."/>
            <person name="Subramaniam C."/>
            <person name="Tay Y."/>
            <person name="Dear P."/>
            <person name="Doerig C."/>
            <person name="Gruber A."/>
            <person name="Parkinson J."/>
            <person name="Shirley M."/>
            <person name="Wan K.L."/>
            <person name="Berriman M."/>
            <person name="Tomley F."/>
            <person name="Pain A."/>
        </authorList>
    </citation>
    <scope>NUCLEOTIDE SEQUENCE [LARGE SCALE GENOMIC DNA]</scope>
    <source>
        <strain evidence="2">Houghton</strain>
    </source>
</reference>
<accession>U6G545</accession>
<name>U6G545_9EIME</name>
<gene>
    <name evidence="2" type="ORF">EPH_0028320</name>
</gene>
<evidence type="ECO:0000256" key="1">
    <source>
        <dbReference type="SAM" id="MobiDB-lite"/>
    </source>
</evidence>
<feature type="region of interest" description="Disordered" evidence="1">
    <location>
        <begin position="1"/>
        <end position="50"/>
    </location>
</feature>
<dbReference type="EMBL" id="HG688838">
    <property type="protein sequence ID" value="CDI73754.1"/>
    <property type="molecule type" value="Genomic_DNA"/>
</dbReference>
<dbReference type="VEuPathDB" id="ToxoDB:EPH_0028320"/>
<evidence type="ECO:0000313" key="2">
    <source>
        <dbReference type="EMBL" id="CDI73754.1"/>
    </source>
</evidence>
<evidence type="ECO:0000313" key="3">
    <source>
        <dbReference type="Proteomes" id="UP000018201"/>
    </source>
</evidence>
<proteinExistence type="predicted"/>
<sequence length="93" mass="9332">MRGPPTPLEAAAAAMQGAPRELRDRRSLSVPTGPLPASSRSPTPHRAAAKQELQLGASRKRQKLQQHKSAAATAAAATAAATAAAATAAANAT</sequence>
<reference evidence="2" key="2">
    <citation type="submission" date="2013-10" db="EMBL/GenBank/DDBJ databases">
        <authorList>
            <person name="Aslett M."/>
        </authorList>
    </citation>
    <scope>NUCLEOTIDE SEQUENCE [LARGE SCALE GENOMIC DNA]</scope>
    <source>
        <strain evidence="2">Houghton</strain>
    </source>
</reference>
<protein>
    <submittedName>
        <fullName evidence="2">Uncharacterized protein</fullName>
    </submittedName>
</protein>
<keyword evidence="3" id="KW-1185">Reference proteome</keyword>